<proteinExistence type="predicted"/>
<dbReference type="OrthoDB" id="9816001at2"/>
<dbReference type="GO" id="GO:0001681">
    <property type="term" value="F:sialate O-acetylesterase activity"/>
    <property type="evidence" value="ECO:0007669"/>
    <property type="project" value="InterPro"/>
</dbReference>
<dbReference type="SUPFAM" id="SSF52266">
    <property type="entry name" value="SGNH hydrolase"/>
    <property type="match status" value="1"/>
</dbReference>
<keyword evidence="2" id="KW-0732">Signal</keyword>
<dbReference type="Gene3D" id="3.40.50.1110">
    <property type="entry name" value="SGNH hydrolase"/>
    <property type="match status" value="1"/>
</dbReference>
<accession>A0A1W2E209</accession>
<dbReference type="EMBL" id="FWYB01000009">
    <property type="protein sequence ID" value="SMD03749.1"/>
    <property type="molecule type" value="Genomic_DNA"/>
</dbReference>
<feature type="domain" description="Sialate O-acetylesterase" evidence="3">
    <location>
        <begin position="112"/>
        <end position="332"/>
    </location>
</feature>
<evidence type="ECO:0000259" key="3">
    <source>
        <dbReference type="Pfam" id="PF03629"/>
    </source>
</evidence>
<dbReference type="InterPro" id="IPR039329">
    <property type="entry name" value="SIAE"/>
</dbReference>
<dbReference type="Pfam" id="PF03629">
    <property type="entry name" value="SASA"/>
    <property type="match status" value="1"/>
</dbReference>
<sequence length="483" mass="53055">MKRLKIIISKTVATALLLSFCGSSSFAEVKPASIFTDHMVLQQKADVAIWGWAKKNSQVTVTPSWDKKKYSIKADAAGKWKLKIVTPKAGGPYVITISDGAAITLTDILIGEVWFCSGQSNMEMPMKGFKSQPVLGSNEAILKSSNSKIRLYTVPRSSITERQDNSKPSDWKIAGPEAVANFSATAYHFGKLLSEMLQVPVGLINDSYGGSTIEAWMSPELLKSFPEVQIPSKTDSIKEVSRTPTTLYNGMLYPVMGYGIRGAIWYQGESNQTRPDRYEDLFPAMVKEWRSVWGMGEFPFYYAQIAPYRYVKSENMQTAGKLNSAFIRDAQRKSMAKIPNSGMAVLMDVGEDRSIHPANKETGGLRLAYLALGNTYGIKGFGYASPDYESISVKDGTAVVKFKNVPNGLTSFSKPLGLFEVAGADKMFYPAKAVLSGSSITVSSEAVPVPVAVRYAFKDFVIGDLYSNEGLPVSSFRTDDWEQ</sequence>
<keyword evidence="5" id="KW-1185">Reference proteome</keyword>
<evidence type="ECO:0000313" key="4">
    <source>
        <dbReference type="EMBL" id="SMD03749.1"/>
    </source>
</evidence>
<dbReference type="Gene3D" id="2.60.40.10">
    <property type="entry name" value="Immunoglobulins"/>
    <property type="match status" value="1"/>
</dbReference>
<protein>
    <submittedName>
        <fullName evidence="4">Sialate O-acetylesterase</fullName>
    </submittedName>
</protein>
<evidence type="ECO:0000256" key="2">
    <source>
        <dbReference type="SAM" id="SignalP"/>
    </source>
</evidence>
<dbReference type="InterPro" id="IPR005181">
    <property type="entry name" value="SASA"/>
</dbReference>
<evidence type="ECO:0000256" key="1">
    <source>
        <dbReference type="ARBA" id="ARBA00022801"/>
    </source>
</evidence>
<organism evidence="4 5">
    <name type="scientific">Pedobacter nyackensis</name>
    <dbReference type="NCBI Taxonomy" id="475255"/>
    <lineage>
        <taxon>Bacteria</taxon>
        <taxon>Pseudomonadati</taxon>
        <taxon>Bacteroidota</taxon>
        <taxon>Sphingobacteriia</taxon>
        <taxon>Sphingobacteriales</taxon>
        <taxon>Sphingobacteriaceae</taxon>
        <taxon>Pedobacter</taxon>
    </lineage>
</organism>
<dbReference type="GO" id="GO:0005975">
    <property type="term" value="P:carbohydrate metabolic process"/>
    <property type="evidence" value="ECO:0007669"/>
    <property type="project" value="TreeGrafter"/>
</dbReference>
<keyword evidence="1" id="KW-0378">Hydrolase</keyword>
<feature type="signal peptide" evidence="2">
    <location>
        <begin position="1"/>
        <end position="27"/>
    </location>
</feature>
<dbReference type="PANTHER" id="PTHR22901:SF0">
    <property type="entry name" value="SIALATE O-ACETYLESTERASE"/>
    <property type="match status" value="1"/>
</dbReference>
<dbReference type="STRING" id="475255.SAMN04488101_109124"/>
<reference evidence="4 5" key="1">
    <citation type="submission" date="2017-04" db="EMBL/GenBank/DDBJ databases">
        <authorList>
            <person name="Afonso C.L."/>
            <person name="Miller P.J."/>
            <person name="Scott M.A."/>
            <person name="Spackman E."/>
            <person name="Goraichik I."/>
            <person name="Dimitrov K.M."/>
            <person name="Suarez D.L."/>
            <person name="Swayne D.E."/>
        </authorList>
    </citation>
    <scope>NUCLEOTIDE SEQUENCE [LARGE SCALE GENOMIC DNA]</scope>
    <source>
        <strain evidence="4 5">DSM 19625</strain>
    </source>
</reference>
<dbReference type="PANTHER" id="PTHR22901">
    <property type="entry name" value="SIALATE O-ACETYLESTERASE"/>
    <property type="match status" value="1"/>
</dbReference>
<dbReference type="RefSeq" id="WP_084290604.1">
    <property type="nucleotide sequence ID" value="NZ_FWYB01000009.1"/>
</dbReference>
<dbReference type="Proteomes" id="UP000192678">
    <property type="component" value="Unassembled WGS sequence"/>
</dbReference>
<dbReference type="AlphaFoldDB" id="A0A1W2E209"/>
<evidence type="ECO:0000313" key="5">
    <source>
        <dbReference type="Proteomes" id="UP000192678"/>
    </source>
</evidence>
<name>A0A1W2E209_9SPHI</name>
<feature type="chain" id="PRO_5012145050" evidence="2">
    <location>
        <begin position="28"/>
        <end position="483"/>
    </location>
</feature>
<dbReference type="InterPro" id="IPR036514">
    <property type="entry name" value="SGNH_hydro_sf"/>
</dbReference>
<gene>
    <name evidence="4" type="ORF">SAMN04488101_109124</name>
</gene>
<dbReference type="InterPro" id="IPR013783">
    <property type="entry name" value="Ig-like_fold"/>
</dbReference>